<evidence type="ECO:0000313" key="2">
    <source>
        <dbReference type="Proteomes" id="UP000006057"/>
    </source>
</evidence>
<dbReference type="OrthoDB" id="4564819at2"/>
<name>I4BTC4_MYCCN</name>
<geneLocation type="plasmid" evidence="1 2">
    <name>pMYCCH.01</name>
</geneLocation>
<proteinExistence type="predicted"/>
<accession>I4BTC4</accession>
<dbReference type="KEGG" id="mcb:Mycch_5923"/>
<dbReference type="PATRIC" id="fig|710421.3.peg.5908"/>
<dbReference type="Proteomes" id="UP000006057">
    <property type="component" value="Plasmid pMYCCH.01"/>
</dbReference>
<dbReference type="RefSeq" id="WP_014805773.1">
    <property type="nucleotide sequence ID" value="NC_018022.1"/>
</dbReference>
<reference evidence="1 2" key="1">
    <citation type="submission" date="2012-06" db="EMBL/GenBank/DDBJ databases">
        <title>Complete sequence of plasmid 1 of Mycobacterium chubuense NBB4.</title>
        <authorList>
            <consortium name="US DOE Joint Genome Institute"/>
            <person name="Lucas S."/>
            <person name="Han J."/>
            <person name="Lapidus A."/>
            <person name="Cheng J.-F."/>
            <person name="Goodwin L."/>
            <person name="Pitluck S."/>
            <person name="Peters L."/>
            <person name="Mikhailova N."/>
            <person name="Teshima H."/>
            <person name="Detter J.C."/>
            <person name="Han C."/>
            <person name="Tapia R."/>
            <person name="Land M."/>
            <person name="Hauser L."/>
            <person name="Kyrpides N."/>
            <person name="Ivanova N."/>
            <person name="Pagani I."/>
            <person name="Mattes T."/>
            <person name="Holmes A."/>
            <person name="Rutledge P."/>
            <person name="Paulsen I."/>
            <person name="Coleman N."/>
            <person name="Woyke T."/>
        </authorList>
    </citation>
    <scope>NUCLEOTIDE SEQUENCE [LARGE SCALE GENOMIC DNA]</scope>
    <source>
        <strain evidence="1 2">NBB4</strain>
        <plasmid evidence="1 2">pMYCCH.01</plasmid>
    </source>
</reference>
<dbReference type="HOGENOM" id="CLU_1904388_0_0_11"/>
<protein>
    <submittedName>
        <fullName evidence="1">Uncharacterized protein</fullName>
    </submittedName>
</protein>
<gene>
    <name evidence="1" type="ordered locus">Mycch_5923</name>
</gene>
<keyword evidence="1" id="KW-0614">Plasmid</keyword>
<dbReference type="EMBL" id="CP003054">
    <property type="protein sequence ID" value="AFM20531.1"/>
    <property type="molecule type" value="Genomic_DNA"/>
</dbReference>
<sequence>MKRRIADPSACDCSGSGVLLAGTVATEDVSRFTLRSRNAILLSAISKDPYERDMVRFAIDWREYGGGAAGQIFEEFGLAEHEFFRRVFLLIKTPTARVVLGQILAQQLTRMCLSRLHLDQSVWPDPDWLIRGL</sequence>
<evidence type="ECO:0000313" key="1">
    <source>
        <dbReference type="EMBL" id="AFM20531.1"/>
    </source>
</evidence>
<keyword evidence="2" id="KW-1185">Reference proteome</keyword>
<organism evidence="1 2">
    <name type="scientific">Mycolicibacterium chubuense (strain NBB4)</name>
    <name type="common">Mycobacterium chubuense</name>
    <dbReference type="NCBI Taxonomy" id="710421"/>
    <lineage>
        <taxon>Bacteria</taxon>
        <taxon>Bacillati</taxon>
        <taxon>Actinomycetota</taxon>
        <taxon>Actinomycetes</taxon>
        <taxon>Mycobacteriales</taxon>
        <taxon>Mycobacteriaceae</taxon>
        <taxon>Mycolicibacterium</taxon>
    </lineage>
</organism>
<dbReference type="AlphaFoldDB" id="I4BTC4"/>